<dbReference type="EMBL" id="KZ302264">
    <property type="protein sequence ID" value="PFH45932.1"/>
    <property type="molecule type" value="Genomic_DNA"/>
</dbReference>
<dbReference type="Proteomes" id="UP000242287">
    <property type="component" value="Unassembled WGS sequence"/>
</dbReference>
<dbReference type="InterPro" id="IPR006461">
    <property type="entry name" value="PLAC_motif_containing"/>
</dbReference>
<dbReference type="NCBIfam" id="TIGR01571">
    <property type="entry name" value="A_thal_Cys_rich"/>
    <property type="match status" value="1"/>
</dbReference>
<feature type="non-terminal residue" evidence="2">
    <location>
        <position position="145"/>
    </location>
</feature>
<dbReference type="Pfam" id="PF04749">
    <property type="entry name" value="PLAC8"/>
    <property type="match status" value="1"/>
</dbReference>
<evidence type="ECO:0008006" key="4">
    <source>
        <dbReference type="Google" id="ProtNLM"/>
    </source>
</evidence>
<name>A0A2A9NDY5_9AGAR</name>
<evidence type="ECO:0000256" key="1">
    <source>
        <dbReference type="SAM" id="MobiDB-lite"/>
    </source>
</evidence>
<feature type="region of interest" description="Disordered" evidence="1">
    <location>
        <begin position="1"/>
        <end position="22"/>
    </location>
</feature>
<dbReference type="OrthoDB" id="1045822at2759"/>
<dbReference type="AlphaFoldDB" id="A0A2A9NDY5"/>
<organism evidence="2 3">
    <name type="scientific">Amanita thiersii Skay4041</name>
    <dbReference type="NCBI Taxonomy" id="703135"/>
    <lineage>
        <taxon>Eukaryota</taxon>
        <taxon>Fungi</taxon>
        <taxon>Dikarya</taxon>
        <taxon>Basidiomycota</taxon>
        <taxon>Agaricomycotina</taxon>
        <taxon>Agaricomycetes</taxon>
        <taxon>Agaricomycetidae</taxon>
        <taxon>Agaricales</taxon>
        <taxon>Pluteineae</taxon>
        <taxon>Amanitaceae</taxon>
        <taxon>Amanita</taxon>
    </lineage>
</organism>
<evidence type="ECO:0000313" key="2">
    <source>
        <dbReference type="EMBL" id="PFH45932.1"/>
    </source>
</evidence>
<feature type="non-terminal residue" evidence="2">
    <location>
        <position position="1"/>
    </location>
</feature>
<accession>A0A2A9NDY5</accession>
<sequence>PAPVQGMTVMPGGNRNAKNMPVGPDGKREWSYDLLDFTSACSTCCLAMYCPCIVHAQNKRRLQHLNEHGTPHPERGDICSSDSWTYFCIEALCDASWILQIATRGAIRERYNIRGSSGDDCVAAFCCGACDLTQGSRELELEEMS</sequence>
<dbReference type="PANTHER" id="PTHR15907">
    <property type="entry name" value="DUF614 FAMILY PROTEIN-RELATED"/>
    <property type="match status" value="1"/>
</dbReference>
<dbReference type="STRING" id="703135.A0A2A9NDY5"/>
<proteinExistence type="predicted"/>
<keyword evidence="3" id="KW-1185">Reference proteome</keyword>
<gene>
    <name evidence="2" type="ORF">AMATHDRAFT_92395</name>
</gene>
<reference evidence="2 3" key="1">
    <citation type="submission" date="2014-02" db="EMBL/GenBank/DDBJ databases">
        <title>Transposable element dynamics among asymbiotic and ectomycorrhizal Amanita fungi.</title>
        <authorList>
            <consortium name="DOE Joint Genome Institute"/>
            <person name="Hess J."/>
            <person name="Skrede I."/>
            <person name="Wolfe B."/>
            <person name="LaButti K."/>
            <person name="Ohm R.A."/>
            <person name="Grigoriev I.V."/>
            <person name="Pringle A."/>
        </authorList>
    </citation>
    <scope>NUCLEOTIDE SEQUENCE [LARGE SCALE GENOMIC DNA]</scope>
    <source>
        <strain evidence="2 3">SKay4041</strain>
    </source>
</reference>
<evidence type="ECO:0000313" key="3">
    <source>
        <dbReference type="Proteomes" id="UP000242287"/>
    </source>
</evidence>
<protein>
    <recommendedName>
        <fullName evidence="4">PLAC8-domain-containing protein</fullName>
    </recommendedName>
</protein>